<evidence type="ECO:0000259" key="5">
    <source>
        <dbReference type="PROSITE" id="PS50865"/>
    </source>
</evidence>
<accession>A0A067MQK8</accession>
<dbReference type="InParanoid" id="A0A067MQK8"/>
<dbReference type="HOGENOM" id="CLU_973152_0_0_1"/>
<dbReference type="Gene3D" id="6.10.140.2220">
    <property type="match status" value="1"/>
</dbReference>
<dbReference type="Proteomes" id="UP000027195">
    <property type="component" value="Unassembled WGS sequence"/>
</dbReference>
<proteinExistence type="predicted"/>
<evidence type="ECO:0000313" key="7">
    <source>
        <dbReference type="Proteomes" id="UP000027195"/>
    </source>
</evidence>
<sequence length="286" mass="33067">MSAKDTKASKEKEKLHPKDISRILKKCNWCLKKEEAGQPRFKSCAKCKSTIYCSRECQVKSWPLHKNICKAAAKQWESMTEEPDDFKMVRDLKEWHVKFRHEIGHAAMCALNLAETPKEMETQLFIVFLEKSEDPTLPYAQRYHVKYCVNAGMEHCKKHLFGPEGDVHFKHLKEVHEYSSTKQSWLGCMGVVIRYEGIADFTLVRVPPVKVLRTRVYRWDWRPNPTKFLNEALQKGIKIPDPLAAPYSVSFSDEDGNVTNIPEKVPFELDDSVIKFSDGRVSMGPF</sequence>
<evidence type="ECO:0000313" key="6">
    <source>
        <dbReference type="EMBL" id="KDQ17000.1"/>
    </source>
</evidence>
<dbReference type="GO" id="GO:0008270">
    <property type="term" value="F:zinc ion binding"/>
    <property type="evidence" value="ECO:0007669"/>
    <property type="project" value="UniProtKB-KW"/>
</dbReference>
<evidence type="ECO:0000256" key="3">
    <source>
        <dbReference type="ARBA" id="ARBA00022833"/>
    </source>
</evidence>
<evidence type="ECO:0000256" key="1">
    <source>
        <dbReference type="ARBA" id="ARBA00022723"/>
    </source>
</evidence>
<evidence type="ECO:0000256" key="4">
    <source>
        <dbReference type="PROSITE-ProRule" id="PRU00134"/>
    </source>
</evidence>
<gene>
    <name evidence="6" type="ORF">BOTBODRAFT_53628</name>
</gene>
<organism evidence="6 7">
    <name type="scientific">Botryobasidium botryosum (strain FD-172 SS1)</name>
    <dbReference type="NCBI Taxonomy" id="930990"/>
    <lineage>
        <taxon>Eukaryota</taxon>
        <taxon>Fungi</taxon>
        <taxon>Dikarya</taxon>
        <taxon>Basidiomycota</taxon>
        <taxon>Agaricomycotina</taxon>
        <taxon>Agaricomycetes</taxon>
        <taxon>Cantharellales</taxon>
        <taxon>Botryobasidiaceae</taxon>
        <taxon>Botryobasidium</taxon>
    </lineage>
</organism>
<dbReference type="PROSITE" id="PS01360">
    <property type="entry name" value="ZF_MYND_1"/>
    <property type="match status" value="1"/>
</dbReference>
<reference evidence="7" key="1">
    <citation type="journal article" date="2014" name="Proc. Natl. Acad. Sci. U.S.A.">
        <title>Extensive sampling of basidiomycete genomes demonstrates inadequacy of the white-rot/brown-rot paradigm for wood decay fungi.</title>
        <authorList>
            <person name="Riley R."/>
            <person name="Salamov A.A."/>
            <person name="Brown D.W."/>
            <person name="Nagy L.G."/>
            <person name="Floudas D."/>
            <person name="Held B.W."/>
            <person name="Levasseur A."/>
            <person name="Lombard V."/>
            <person name="Morin E."/>
            <person name="Otillar R."/>
            <person name="Lindquist E.A."/>
            <person name="Sun H."/>
            <person name="LaButti K.M."/>
            <person name="Schmutz J."/>
            <person name="Jabbour D."/>
            <person name="Luo H."/>
            <person name="Baker S.E."/>
            <person name="Pisabarro A.G."/>
            <person name="Walton J.D."/>
            <person name="Blanchette R.A."/>
            <person name="Henrissat B."/>
            <person name="Martin F."/>
            <person name="Cullen D."/>
            <person name="Hibbett D.S."/>
            <person name="Grigoriev I.V."/>
        </authorList>
    </citation>
    <scope>NUCLEOTIDE SEQUENCE [LARGE SCALE GENOMIC DNA]</scope>
    <source>
        <strain evidence="7">FD-172 SS1</strain>
    </source>
</reference>
<dbReference type="EMBL" id="KL198025">
    <property type="protein sequence ID" value="KDQ17000.1"/>
    <property type="molecule type" value="Genomic_DNA"/>
</dbReference>
<keyword evidence="2 4" id="KW-0863">Zinc-finger</keyword>
<keyword evidence="1" id="KW-0479">Metal-binding</keyword>
<feature type="domain" description="MYND-type" evidence="5">
    <location>
        <begin position="27"/>
        <end position="69"/>
    </location>
</feature>
<name>A0A067MQK8_BOTB1</name>
<dbReference type="InterPro" id="IPR002893">
    <property type="entry name" value="Znf_MYND"/>
</dbReference>
<evidence type="ECO:0000256" key="2">
    <source>
        <dbReference type="ARBA" id="ARBA00022771"/>
    </source>
</evidence>
<dbReference type="OrthoDB" id="5231159at2759"/>
<dbReference type="AlphaFoldDB" id="A0A067MQK8"/>
<keyword evidence="7" id="KW-1185">Reference proteome</keyword>
<protein>
    <recommendedName>
        <fullName evidence="5">MYND-type domain-containing protein</fullName>
    </recommendedName>
</protein>
<dbReference type="Pfam" id="PF01753">
    <property type="entry name" value="zf-MYND"/>
    <property type="match status" value="1"/>
</dbReference>
<dbReference type="PROSITE" id="PS50865">
    <property type="entry name" value="ZF_MYND_2"/>
    <property type="match status" value="1"/>
</dbReference>
<dbReference type="SUPFAM" id="SSF144232">
    <property type="entry name" value="HIT/MYND zinc finger-like"/>
    <property type="match status" value="1"/>
</dbReference>
<keyword evidence="3" id="KW-0862">Zinc</keyword>